<dbReference type="CDD" id="cd00029">
    <property type="entry name" value="C1"/>
    <property type="match status" value="1"/>
</dbReference>
<evidence type="ECO:0000256" key="16">
    <source>
        <dbReference type="ARBA" id="ARBA00048679"/>
    </source>
</evidence>
<feature type="compositionally biased region" description="Polar residues" evidence="18">
    <location>
        <begin position="2049"/>
        <end position="2072"/>
    </location>
</feature>
<feature type="region of interest" description="Disordered" evidence="18">
    <location>
        <begin position="1085"/>
        <end position="1112"/>
    </location>
</feature>
<evidence type="ECO:0000313" key="23">
    <source>
        <dbReference type="EMBL" id="GAK64139.1"/>
    </source>
</evidence>
<evidence type="ECO:0000256" key="8">
    <source>
        <dbReference type="ARBA" id="ARBA00022723"/>
    </source>
</evidence>
<dbReference type="PANTHER" id="PTHR11584:SF369">
    <property type="entry name" value="MITOGEN-ACTIVATED PROTEIN KINASE KINASE KINASE 19-RELATED"/>
    <property type="match status" value="1"/>
</dbReference>
<evidence type="ECO:0000256" key="2">
    <source>
        <dbReference type="ARBA" id="ARBA00006529"/>
    </source>
</evidence>
<feature type="region of interest" description="Disordered" evidence="18">
    <location>
        <begin position="1022"/>
        <end position="1046"/>
    </location>
</feature>
<dbReference type="GO" id="GO:0051301">
    <property type="term" value="P:cell division"/>
    <property type="evidence" value="ECO:0007669"/>
    <property type="project" value="UniProtKB-KW"/>
</dbReference>
<feature type="region of interest" description="Disordered" evidence="18">
    <location>
        <begin position="2039"/>
        <end position="2143"/>
    </location>
</feature>
<feature type="compositionally biased region" description="Polar residues" evidence="18">
    <location>
        <begin position="1170"/>
        <end position="1179"/>
    </location>
</feature>
<feature type="region of interest" description="Disordered" evidence="18">
    <location>
        <begin position="661"/>
        <end position="689"/>
    </location>
</feature>
<dbReference type="SMART" id="SM00220">
    <property type="entry name" value="S_TKc"/>
    <property type="match status" value="1"/>
</dbReference>
<feature type="compositionally biased region" description="Low complexity" evidence="18">
    <location>
        <begin position="1801"/>
        <end position="1817"/>
    </location>
</feature>
<feature type="region of interest" description="Disordered" evidence="18">
    <location>
        <begin position="498"/>
        <end position="545"/>
    </location>
</feature>
<keyword evidence="12 17" id="KW-0067">ATP-binding</keyword>
<dbReference type="InterPro" id="IPR011009">
    <property type="entry name" value="Kinase-like_dom_sf"/>
</dbReference>
<dbReference type="InterPro" id="IPR046349">
    <property type="entry name" value="C1-like_sf"/>
</dbReference>
<dbReference type="SMART" id="SM00109">
    <property type="entry name" value="C1"/>
    <property type="match status" value="1"/>
</dbReference>
<dbReference type="FunFam" id="1.10.510.10:FF:000372">
    <property type="entry name" value="MAP3K epsilon protein kinase 1"/>
    <property type="match status" value="1"/>
</dbReference>
<feature type="compositionally biased region" description="Polar residues" evidence="18">
    <location>
        <begin position="1266"/>
        <end position="1283"/>
    </location>
</feature>
<keyword evidence="4" id="KW-0963">Cytoplasm</keyword>
<feature type="compositionally biased region" description="Basic residues" evidence="18">
    <location>
        <begin position="608"/>
        <end position="622"/>
    </location>
</feature>
<feature type="region of interest" description="Disordered" evidence="18">
    <location>
        <begin position="1238"/>
        <end position="1304"/>
    </location>
</feature>
<evidence type="ECO:0000259" key="22">
    <source>
        <dbReference type="PROSITE" id="PS50081"/>
    </source>
</evidence>
<dbReference type="EMBL" id="DF830071">
    <property type="protein sequence ID" value="GAK64139.1"/>
    <property type="molecule type" value="Genomic_DNA"/>
</dbReference>
<gene>
    <name evidence="23" type="ORF">PAN0_004c2348</name>
</gene>
<dbReference type="SUPFAM" id="SSF47576">
    <property type="entry name" value="Calponin-homology domain, CH-domain"/>
    <property type="match status" value="1"/>
</dbReference>
<feature type="region of interest" description="Disordered" evidence="18">
    <location>
        <begin position="1359"/>
        <end position="1384"/>
    </location>
</feature>
<feature type="compositionally biased region" description="Basic and acidic residues" evidence="18">
    <location>
        <begin position="1098"/>
        <end position="1107"/>
    </location>
</feature>
<dbReference type="PROSITE" id="PS50081">
    <property type="entry name" value="ZF_DAG_PE_2"/>
    <property type="match status" value="1"/>
</dbReference>
<dbReference type="InterPro" id="IPR001245">
    <property type="entry name" value="Ser-Thr/Tyr_kinase_cat_dom"/>
</dbReference>
<comment type="subcellular location">
    <subcellularLocation>
        <location evidence="1">Cytoplasm</location>
        <location evidence="1">Cytoskeleton</location>
        <location evidence="1">Microtubule organizing center</location>
    </subcellularLocation>
</comment>
<comment type="catalytic activity">
    <reaction evidence="15">
        <text>L-threonyl-[protein] + ATP = O-phospho-L-threonyl-[protein] + ADP + H(+)</text>
        <dbReference type="Rhea" id="RHEA:46608"/>
        <dbReference type="Rhea" id="RHEA-COMP:11060"/>
        <dbReference type="Rhea" id="RHEA-COMP:11605"/>
        <dbReference type="ChEBI" id="CHEBI:15378"/>
        <dbReference type="ChEBI" id="CHEBI:30013"/>
        <dbReference type="ChEBI" id="CHEBI:30616"/>
        <dbReference type="ChEBI" id="CHEBI:61977"/>
        <dbReference type="ChEBI" id="CHEBI:456216"/>
        <dbReference type="EC" id="2.7.11.1"/>
    </reaction>
</comment>
<feature type="region of interest" description="Disordered" evidence="18">
    <location>
        <begin position="1939"/>
        <end position="2023"/>
    </location>
</feature>
<feature type="compositionally biased region" description="Polar residues" evidence="18">
    <location>
        <begin position="509"/>
        <end position="519"/>
    </location>
</feature>
<feature type="compositionally biased region" description="Polar residues" evidence="18">
    <location>
        <begin position="1941"/>
        <end position="1950"/>
    </location>
</feature>
<feature type="region of interest" description="Disordered" evidence="18">
    <location>
        <begin position="196"/>
        <end position="255"/>
    </location>
</feature>
<evidence type="ECO:0000256" key="18">
    <source>
        <dbReference type="SAM" id="MobiDB-lite"/>
    </source>
</evidence>
<dbReference type="Pfam" id="PF00069">
    <property type="entry name" value="Pkinase"/>
    <property type="match status" value="1"/>
</dbReference>
<feature type="compositionally biased region" description="Polar residues" evidence="18">
    <location>
        <begin position="819"/>
        <end position="828"/>
    </location>
</feature>
<dbReference type="GeneID" id="26303067"/>
<reference evidence="24" key="1">
    <citation type="journal article" date="2014" name="Genome Announc.">
        <title>Draft Genome Sequence of the Yeast Pseudozyma antarctica Type Strain JCM10317, a Producer of the Glycolipid Biosurfactants, Mannosylerythritol Lipids.</title>
        <authorList>
            <person name="Saika A."/>
            <person name="Koike H."/>
            <person name="Hori T."/>
            <person name="Fukuoka T."/>
            <person name="Sato S."/>
            <person name="Habe H."/>
            <person name="Kitamoto D."/>
            <person name="Morita T."/>
        </authorList>
    </citation>
    <scope>NUCLEOTIDE SEQUENCE [LARGE SCALE GENOMIC DNA]</scope>
    <source>
        <strain evidence="24">JCM 10317</strain>
    </source>
</reference>
<dbReference type="SUPFAM" id="SSF57889">
    <property type="entry name" value="Cysteine-rich domain"/>
    <property type="match status" value="1"/>
</dbReference>
<keyword evidence="9 17" id="KW-0547">Nucleotide-binding</keyword>
<evidence type="ECO:0000256" key="11">
    <source>
        <dbReference type="ARBA" id="ARBA00022833"/>
    </source>
</evidence>
<dbReference type="HOGENOM" id="CLU_001447_0_0_1"/>
<feature type="domain" description="Protein kinase" evidence="20">
    <location>
        <begin position="1437"/>
        <end position="1691"/>
    </location>
</feature>
<evidence type="ECO:0000256" key="4">
    <source>
        <dbReference type="ARBA" id="ARBA00022490"/>
    </source>
</evidence>
<comment type="similarity">
    <text evidence="2">Belongs to the protein kinase superfamily. STE Ser/Thr protein kinase family. MAP kinase kinase kinase subfamily.</text>
</comment>
<keyword evidence="19" id="KW-0812">Transmembrane</keyword>
<evidence type="ECO:0000259" key="21">
    <source>
        <dbReference type="PROSITE" id="PS50021"/>
    </source>
</evidence>
<dbReference type="PROSITE" id="PS50021">
    <property type="entry name" value="CH"/>
    <property type="match status" value="1"/>
</dbReference>
<evidence type="ECO:0000256" key="13">
    <source>
        <dbReference type="ARBA" id="ARBA00023212"/>
    </source>
</evidence>
<evidence type="ECO:0000256" key="19">
    <source>
        <dbReference type="SAM" id="Phobius"/>
    </source>
</evidence>
<evidence type="ECO:0000256" key="6">
    <source>
        <dbReference type="ARBA" id="ARBA00022618"/>
    </source>
</evidence>
<feature type="compositionally biased region" description="Low complexity" evidence="18">
    <location>
        <begin position="1318"/>
        <end position="1336"/>
    </location>
</feature>
<feature type="region of interest" description="Disordered" evidence="18">
    <location>
        <begin position="1151"/>
        <end position="1213"/>
    </location>
</feature>
<evidence type="ECO:0000256" key="12">
    <source>
        <dbReference type="ARBA" id="ARBA00022840"/>
    </source>
</evidence>
<evidence type="ECO:0000256" key="17">
    <source>
        <dbReference type="PROSITE-ProRule" id="PRU10141"/>
    </source>
</evidence>
<feature type="compositionally biased region" description="Low complexity" evidence="18">
    <location>
        <begin position="737"/>
        <end position="746"/>
    </location>
</feature>
<dbReference type="CDD" id="cd06627">
    <property type="entry name" value="STKc_Cdc7_like"/>
    <property type="match status" value="1"/>
</dbReference>
<comment type="catalytic activity">
    <reaction evidence="16">
        <text>L-seryl-[protein] + ATP = O-phospho-L-seryl-[protein] + ADP + H(+)</text>
        <dbReference type="Rhea" id="RHEA:17989"/>
        <dbReference type="Rhea" id="RHEA-COMP:9863"/>
        <dbReference type="Rhea" id="RHEA-COMP:11604"/>
        <dbReference type="ChEBI" id="CHEBI:15378"/>
        <dbReference type="ChEBI" id="CHEBI:29999"/>
        <dbReference type="ChEBI" id="CHEBI:30616"/>
        <dbReference type="ChEBI" id="CHEBI:83421"/>
        <dbReference type="ChEBI" id="CHEBI:456216"/>
        <dbReference type="EC" id="2.7.11.1"/>
    </reaction>
</comment>
<dbReference type="Gene3D" id="1.10.510.10">
    <property type="entry name" value="Transferase(Phosphotransferase) domain 1"/>
    <property type="match status" value="1"/>
</dbReference>
<feature type="compositionally biased region" description="Low complexity" evidence="18">
    <location>
        <begin position="2114"/>
        <end position="2125"/>
    </location>
</feature>
<dbReference type="InterPro" id="IPR002219">
    <property type="entry name" value="PKC_DAG/PE"/>
</dbReference>
<dbReference type="Gene3D" id="1.10.418.10">
    <property type="entry name" value="Calponin-like domain"/>
    <property type="match status" value="1"/>
</dbReference>
<accession>A0A081CBU3</accession>
<sequence>MNATKRQHMKPSAAGRGTLGIERFERLERIQRRAASTSDMGRRNGIRKTTSAKWVHESRVQQAQASERAGAAAAAAGAWRLQFGSSAASVLCSEPTFFEVVLWLDCPRCASSSSSTSARQSASASLVCLGPSPLPPPRPPGSSAASVLCSEPTFFEVVLWLDCVRWQCCSTCQVEKPSRLSACCYSHAADPEAFSAKRSLGAPRRRRPPRHASPPPPRLSALALSPTPPAPLAPASHRIASPPPPPLPPSTTSLSSFRDACIHQRGRQLLHTLALSPRLTTPLRSPALPPPPRASRRASSIFVVVTVSTISFIAATISVVVEPARIALHILRKRRQHVRGQHTSASQGLNVTFGSSDASGRNLRQALPHALASKNSHFAPVNLELDCPTAPSLITPRRFSRPCISHLHPIQPRSRLICHYRRPHVHAPSPRRPAFHPVLAARLWHRHTCARSQSARSTLSPAIVKLELIWHRHSRLATIMPSAADLVNMDLRSTDMHRIPPKGFADASVTKTKPLRSQKSVPSPSSSPAKQFRPRSAQQSPSIPHRRVYNIDSDHSAIEAGSSISDDRSVAASLPHSPPLSTTSPPRSPAHLAVPLPHAHSGSPTRPLAHKKSSERRSKATRNQHLTNLEAASLSTPELHLASDPMLDTQEPSFLRRLGRNSRTQSNDAMSNTGSEGVPSSHSHGRTNSYNAVKPGLAYASFGAAMSAVESHTEGSPNLAVPGMLRSRKQSNATIRSADSSATASAWTRDNVSTDTLSPPANHDARSISSSSSTKASAGKTKALGGTWFRRSRKEGKGESFRAAASSANQGVADAWTADSASQVSQQPSETSAATAGSGTTLLTESNVTSLSATTDVSFGMADLASPQAALDSIRKSRSFMIRELSRLSDVDRGLDRERISQLDSQMNAESPDAGVEASRFWHSIADGVLLCLLANRLRPASVDRIDRRDLEWVKADNISRFLRAARDHLGLRSKDLFQTFDLTDGTVEGLLRVVHTLQATEKVMKRNSRVAARAAAVKIEPRTTSMTPPSTPRAHDRKPLSMGTGDLERLASSSELSLNDDTPKRTMLTIQQNRREAERILMGATELSRSQGSSADSNRRSLELSRSKQKGASITFADSVKQVSYTGDEEGRMPYRDRKLSESAISLTGVAEEPEDGAAGNAEALPTLDSFSSSQSNPLERVQCRRGSSESDKSSKGFPVRAAPLARSTSQKRISQELALGQLPRAVIGSTENLDDYISASGGSPSRHAPTRRHSARLYPGPSLLNPSRESLLNLGAQSNGEADTPPSARVPFPRGANDSPGARRMARHLSMNAGSVDSFSLTSSTSTATTGSSSPKITTRPQFRHMRYSSDLHLPLFGRPMSNGPRSPDPSSDERSFISTSRSRFDSEIGSIYTNTLGSFTADDSASAVTKASRDATGPKHKLVVTEAGKANVTYQLGNCIGRGQFGSVYRALNLNSGQMVAVKRIKLDGRSDDEVTELMGEVDLLKSLSHPSVVKYEGLVRGPDVVSIILEYVENGSLLHTLKAFGNFPEKLVASYVVKILEGLNYLHEQNVVHCDLKAANILTTKNGNVKLSDFGVSLNLKAVKKMGNKNDAIGTPNWMAPEVIELKGVTTAADIWSLGCTIIELLTGKPPYYDMLAMSAMFRIVEDDCPPIPDKCSDALRDLLLQCFNKDPTRRPSAETLFEHEWIRQVWSGHKELRPQDSVPFLRRISADIRRLDPRIFEKEETSPVQPPMERSSSSPDKTLQRPGLEALRANTSPAESSAGTITDKATGVSPTTSPPANVASLPPIDTTSARQPAKAMSPSPASAAMLSPGGDASMLDLSLVGDEEAKPHAFVKSTFSKAVVCKICREPVKKHAVLCEECGLVCHARCAGNAPSPCNLRAQLLLFQQRASLDQTSPMSSAAHLAPVSPVLGGFAPAGSAPINFRFPFGMKRQSKSPTIESQPQLGFGAIGGAETDGILPPSPPSSTVAPIGKPSKDEKVRRRRISLIPGRQRSPSPPPDSAESLQSPYGSGALHGVRRHSSMSYGSISGASSISSAGGVMPGNSSSRGSSAQQHQQHVLVGTSSPALPLEQMPRASPDRFRRRLSSGVYGASEATPAARKATKPGVATGQATPTPQAAVERKKSRRVSSKTDCIIM</sequence>
<dbReference type="InterPro" id="IPR017441">
    <property type="entry name" value="Protein_kinase_ATP_BS"/>
</dbReference>
<evidence type="ECO:0000256" key="14">
    <source>
        <dbReference type="ARBA" id="ARBA00023306"/>
    </source>
</evidence>
<dbReference type="PRINTS" id="PR00109">
    <property type="entry name" value="TYRKINASE"/>
</dbReference>
<dbReference type="InterPro" id="IPR001715">
    <property type="entry name" value="CH_dom"/>
</dbReference>
<keyword evidence="5" id="KW-0723">Serine/threonine-protein kinase</keyword>
<keyword evidence="13" id="KW-0206">Cytoskeleton</keyword>
<proteinExistence type="inferred from homology"/>
<dbReference type="GO" id="GO:0005524">
    <property type="term" value="F:ATP binding"/>
    <property type="evidence" value="ECO:0007669"/>
    <property type="project" value="UniProtKB-UniRule"/>
</dbReference>
<dbReference type="InterPro" id="IPR008271">
    <property type="entry name" value="Ser/Thr_kinase_AS"/>
</dbReference>
<keyword evidence="8" id="KW-0479">Metal-binding</keyword>
<dbReference type="GO" id="GO:0005815">
    <property type="term" value="C:microtubule organizing center"/>
    <property type="evidence" value="ECO:0007669"/>
    <property type="project" value="UniProtKB-SubCell"/>
</dbReference>
<keyword evidence="6" id="KW-0132">Cell division</keyword>
<keyword evidence="19" id="KW-0472">Membrane</keyword>
<dbReference type="PROSITE" id="PS00479">
    <property type="entry name" value="ZF_DAG_PE_1"/>
    <property type="match status" value="1"/>
</dbReference>
<evidence type="ECO:0000256" key="15">
    <source>
        <dbReference type="ARBA" id="ARBA00047899"/>
    </source>
</evidence>
<dbReference type="PANTHER" id="PTHR11584">
    <property type="entry name" value="SERINE/THREONINE PROTEIN KINASE"/>
    <property type="match status" value="1"/>
</dbReference>
<feature type="compositionally biased region" description="Polar residues" evidence="18">
    <location>
        <begin position="748"/>
        <end position="759"/>
    </location>
</feature>
<feature type="compositionally biased region" description="Low complexity" evidence="18">
    <location>
        <begin position="769"/>
        <end position="787"/>
    </location>
</feature>
<feature type="region of interest" description="Disordered" evidence="18">
    <location>
        <begin position="817"/>
        <end position="838"/>
    </location>
</feature>
<dbReference type="CDD" id="cd00014">
    <property type="entry name" value="CH_SF"/>
    <property type="match status" value="1"/>
</dbReference>
<keyword evidence="7" id="KW-0808">Transferase</keyword>
<keyword evidence="24" id="KW-1185">Reference proteome</keyword>
<feature type="domain" description="Calponin-homology (CH)" evidence="21">
    <location>
        <begin position="893"/>
        <end position="1005"/>
    </location>
</feature>
<dbReference type="Proteomes" id="UP000053758">
    <property type="component" value="Unassembled WGS sequence"/>
</dbReference>
<dbReference type="SUPFAM" id="SSF56112">
    <property type="entry name" value="Protein kinase-like (PK-like)"/>
    <property type="match status" value="1"/>
</dbReference>
<evidence type="ECO:0000259" key="20">
    <source>
        <dbReference type="PROSITE" id="PS50011"/>
    </source>
</evidence>
<keyword evidence="11" id="KW-0862">Zinc</keyword>
<evidence type="ECO:0000256" key="3">
    <source>
        <dbReference type="ARBA" id="ARBA00012513"/>
    </source>
</evidence>
<dbReference type="GO" id="GO:0046872">
    <property type="term" value="F:metal ion binding"/>
    <property type="evidence" value="ECO:0007669"/>
    <property type="project" value="UniProtKB-KW"/>
</dbReference>
<feature type="binding site" evidence="17">
    <location>
        <position position="1466"/>
    </location>
    <ligand>
        <name>ATP</name>
        <dbReference type="ChEBI" id="CHEBI:30616"/>
    </ligand>
</feature>
<dbReference type="InterPro" id="IPR000719">
    <property type="entry name" value="Prot_kinase_dom"/>
</dbReference>
<feature type="compositionally biased region" description="Low complexity" evidence="18">
    <location>
        <begin position="829"/>
        <end position="838"/>
    </location>
</feature>
<protein>
    <recommendedName>
        <fullName evidence="3">non-specific serine/threonine protein kinase</fullName>
        <ecNumber evidence="3">2.7.11.1</ecNumber>
    </recommendedName>
</protein>
<dbReference type="Pfam" id="PF00307">
    <property type="entry name" value="CH"/>
    <property type="match status" value="1"/>
</dbReference>
<dbReference type="PROSITE" id="PS00108">
    <property type="entry name" value="PROTEIN_KINASE_ST"/>
    <property type="match status" value="1"/>
</dbReference>
<dbReference type="Pfam" id="PF00130">
    <property type="entry name" value="C1_1"/>
    <property type="match status" value="1"/>
</dbReference>
<evidence type="ECO:0000313" key="24">
    <source>
        <dbReference type="Proteomes" id="UP000053758"/>
    </source>
</evidence>
<feature type="transmembrane region" description="Helical" evidence="19">
    <location>
        <begin position="301"/>
        <end position="321"/>
    </location>
</feature>
<feature type="region of interest" description="Disordered" evidence="18">
    <location>
        <begin position="565"/>
        <end position="648"/>
    </location>
</feature>
<evidence type="ECO:0000256" key="10">
    <source>
        <dbReference type="ARBA" id="ARBA00022777"/>
    </source>
</evidence>
<evidence type="ECO:0000256" key="9">
    <source>
        <dbReference type="ARBA" id="ARBA00022741"/>
    </source>
</evidence>
<keyword evidence="10 23" id="KW-0418">Kinase</keyword>
<evidence type="ECO:0000256" key="1">
    <source>
        <dbReference type="ARBA" id="ARBA00004267"/>
    </source>
</evidence>
<dbReference type="SMART" id="SM00033">
    <property type="entry name" value="CH"/>
    <property type="match status" value="1"/>
</dbReference>
<organism evidence="23 24">
    <name type="scientific">Pseudozyma antarctica</name>
    <name type="common">Yeast</name>
    <name type="synonym">Candida antarctica</name>
    <dbReference type="NCBI Taxonomy" id="84753"/>
    <lineage>
        <taxon>Eukaryota</taxon>
        <taxon>Fungi</taxon>
        <taxon>Dikarya</taxon>
        <taxon>Basidiomycota</taxon>
        <taxon>Ustilaginomycotina</taxon>
        <taxon>Ustilaginomycetes</taxon>
        <taxon>Ustilaginales</taxon>
        <taxon>Ustilaginaceae</taxon>
        <taxon>Moesziomyces</taxon>
    </lineage>
</organism>
<feature type="compositionally biased region" description="Polar residues" evidence="18">
    <location>
        <begin position="1758"/>
        <end position="1769"/>
    </location>
</feature>
<feature type="region of interest" description="Disordered" evidence="18">
    <location>
        <begin position="31"/>
        <end position="57"/>
    </location>
</feature>
<feature type="domain" description="Phorbol-ester/DAG-type" evidence="22">
    <location>
        <begin position="1836"/>
        <end position="1883"/>
    </location>
</feature>
<dbReference type="RefSeq" id="XP_014657779.1">
    <property type="nucleotide sequence ID" value="XM_014802293.1"/>
</dbReference>
<evidence type="ECO:0000256" key="5">
    <source>
        <dbReference type="ARBA" id="ARBA00022527"/>
    </source>
</evidence>
<feature type="region of interest" description="Disordered" evidence="18">
    <location>
        <begin position="730"/>
        <end position="805"/>
    </location>
</feature>
<dbReference type="Gene3D" id="3.30.60.20">
    <property type="match status" value="1"/>
</dbReference>
<feature type="compositionally biased region" description="Low complexity" evidence="18">
    <location>
        <begin position="570"/>
        <end position="585"/>
    </location>
</feature>
<evidence type="ECO:0000256" key="7">
    <source>
        <dbReference type="ARBA" id="ARBA00022679"/>
    </source>
</evidence>
<feature type="region of interest" description="Disordered" evidence="18">
    <location>
        <begin position="1723"/>
        <end position="1817"/>
    </location>
</feature>
<feature type="compositionally biased region" description="Polar residues" evidence="18">
    <location>
        <begin position="1088"/>
        <end position="1097"/>
    </location>
</feature>
<feature type="region of interest" description="Disordered" evidence="18">
    <location>
        <begin position="1318"/>
        <end position="1346"/>
    </location>
</feature>
<dbReference type="EC" id="2.7.11.1" evidence="3"/>
<keyword evidence="19" id="KW-1133">Transmembrane helix</keyword>
<dbReference type="InterPro" id="IPR036872">
    <property type="entry name" value="CH_dom_sf"/>
</dbReference>
<dbReference type="PROSITE" id="PS00107">
    <property type="entry name" value="PROTEIN_KINASE_ATP"/>
    <property type="match status" value="1"/>
</dbReference>
<dbReference type="PROSITE" id="PS50011">
    <property type="entry name" value="PROTEIN_KINASE_DOM"/>
    <property type="match status" value="1"/>
</dbReference>
<keyword evidence="14" id="KW-0131">Cell cycle</keyword>
<dbReference type="GO" id="GO:0004674">
    <property type="term" value="F:protein serine/threonine kinase activity"/>
    <property type="evidence" value="ECO:0007669"/>
    <property type="project" value="UniProtKB-KW"/>
</dbReference>
<name>A0A081CBU3_PSEA2</name>